<dbReference type="OMA" id="YCLANYL"/>
<evidence type="ECO:0000313" key="2">
    <source>
        <dbReference type="EMBL" id="ERN00555.1"/>
    </source>
</evidence>
<keyword evidence="1" id="KW-0732">Signal</keyword>
<sequence>MHSLLVFFLISTHFIAPSKIPSAPTVLQLELADAYSLDTVIASSPRKEVHDPWAFYLHATLLRQAFAHCKKFPTAASRRSLSHVSIPVWLIILSDQLLIVALVSYCLANYLIRHEPLLGQIPPFSLEPMRY</sequence>
<name>W1P0S7_AMBTC</name>
<proteinExistence type="predicted"/>
<dbReference type="Gramene" id="ERN00555">
    <property type="protein sequence ID" value="ERN00555"/>
    <property type="gene ID" value="AMTR_s00102p00104790"/>
</dbReference>
<dbReference type="EMBL" id="KI394858">
    <property type="protein sequence ID" value="ERN00555.1"/>
    <property type="molecule type" value="Genomic_DNA"/>
</dbReference>
<dbReference type="eggNOG" id="ENOG502S5QZ">
    <property type="taxonomic scope" value="Eukaryota"/>
</dbReference>
<gene>
    <name evidence="2" type="ORF">AMTR_s00102p00104790</name>
</gene>
<dbReference type="PANTHER" id="PTHR38146:SF8">
    <property type="entry name" value="TIFY DOMAIN-CONTAINING PROTEIN"/>
    <property type="match status" value="1"/>
</dbReference>
<accession>W1P0S7</accession>
<feature type="signal peptide" evidence="1">
    <location>
        <begin position="1"/>
        <end position="17"/>
    </location>
</feature>
<dbReference type="PANTHER" id="PTHR38146">
    <property type="entry name" value="30S RIBOSOMAL PROTEIN S12, CHLOROPLASTIC"/>
    <property type="match status" value="1"/>
</dbReference>
<evidence type="ECO:0000313" key="3">
    <source>
        <dbReference type="Proteomes" id="UP000017836"/>
    </source>
</evidence>
<keyword evidence="3" id="KW-1185">Reference proteome</keyword>
<feature type="chain" id="PRO_5004807107" evidence="1">
    <location>
        <begin position="18"/>
        <end position="131"/>
    </location>
</feature>
<reference evidence="3" key="1">
    <citation type="journal article" date="2013" name="Science">
        <title>The Amborella genome and the evolution of flowering plants.</title>
        <authorList>
            <consortium name="Amborella Genome Project"/>
        </authorList>
    </citation>
    <scope>NUCLEOTIDE SEQUENCE [LARGE SCALE GENOMIC DNA]</scope>
</reference>
<organism evidence="2 3">
    <name type="scientific">Amborella trichopoda</name>
    <dbReference type="NCBI Taxonomy" id="13333"/>
    <lineage>
        <taxon>Eukaryota</taxon>
        <taxon>Viridiplantae</taxon>
        <taxon>Streptophyta</taxon>
        <taxon>Embryophyta</taxon>
        <taxon>Tracheophyta</taxon>
        <taxon>Spermatophyta</taxon>
        <taxon>Magnoliopsida</taxon>
        <taxon>Amborellales</taxon>
        <taxon>Amborellaceae</taxon>
        <taxon>Amborella</taxon>
    </lineage>
</organism>
<dbReference type="AlphaFoldDB" id="W1P0S7"/>
<evidence type="ECO:0000256" key="1">
    <source>
        <dbReference type="SAM" id="SignalP"/>
    </source>
</evidence>
<protein>
    <submittedName>
        <fullName evidence="2">Uncharacterized protein</fullName>
    </submittedName>
</protein>
<dbReference type="Proteomes" id="UP000017836">
    <property type="component" value="Unassembled WGS sequence"/>
</dbReference>
<dbReference type="HOGENOM" id="CLU_1930383_0_0_1"/>